<dbReference type="AlphaFoldDB" id="A0AAV6MF51"/>
<organism evidence="1 2">
    <name type="scientific">Cucurbita argyrosperma subsp. sororia</name>
    <dbReference type="NCBI Taxonomy" id="37648"/>
    <lineage>
        <taxon>Eukaryota</taxon>
        <taxon>Viridiplantae</taxon>
        <taxon>Streptophyta</taxon>
        <taxon>Embryophyta</taxon>
        <taxon>Tracheophyta</taxon>
        <taxon>Spermatophyta</taxon>
        <taxon>Magnoliopsida</taxon>
        <taxon>eudicotyledons</taxon>
        <taxon>Gunneridae</taxon>
        <taxon>Pentapetalae</taxon>
        <taxon>rosids</taxon>
        <taxon>fabids</taxon>
        <taxon>Cucurbitales</taxon>
        <taxon>Cucurbitaceae</taxon>
        <taxon>Cucurbiteae</taxon>
        <taxon>Cucurbita</taxon>
    </lineage>
</organism>
<accession>A0AAV6MF51</accession>
<keyword evidence="2" id="KW-1185">Reference proteome</keyword>
<sequence>MARDFQILIPELSLAGFIVGHPFDGQCRNPDVCSIFTSKNVELLIKPLKLPPYFVKDNNSQVCCCWNTSVNLQFSLFLWFKPFKYLDKDKASRHGYVLQTER</sequence>
<feature type="non-terminal residue" evidence="1">
    <location>
        <position position="1"/>
    </location>
</feature>
<name>A0AAV6MF51_9ROSI</name>
<evidence type="ECO:0000313" key="1">
    <source>
        <dbReference type="EMBL" id="KAG6579503.1"/>
    </source>
</evidence>
<gene>
    <name evidence="1" type="ORF">SDJN03_23951</name>
</gene>
<proteinExistence type="predicted"/>
<dbReference type="Proteomes" id="UP000685013">
    <property type="component" value="Chromosome 15"/>
</dbReference>
<comment type="caution">
    <text evidence="1">The sequence shown here is derived from an EMBL/GenBank/DDBJ whole genome shotgun (WGS) entry which is preliminary data.</text>
</comment>
<dbReference type="EMBL" id="JAGKQH010000015">
    <property type="protein sequence ID" value="KAG6579503.1"/>
    <property type="molecule type" value="Genomic_DNA"/>
</dbReference>
<reference evidence="1 2" key="1">
    <citation type="journal article" date="2021" name="Hortic Res">
        <title>The domestication of Cucurbita argyrosperma as revealed by the genome of its wild relative.</title>
        <authorList>
            <person name="Barrera-Redondo J."/>
            <person name="Sanchez-de la Vega G."/>
            <person name="Aguirre-Liguori J.A."/>
            <person name="Castellanos-Morales G."/>
            <person name="Gutierrez-Guerrero Y.T."/>
            <person name="Aguirre-Dugua X."/>
            <person name="Aguirre-Planter E."/>
            <person name="Tenaillon M.I."/>
            <person name="Lira-Saade R."/>
            <person name="Eguiarte L.E."/>
        </authorList>
    </citation>
    <scope>NUCLEOTIDE SEQUENCE [LARGE SCALE GENOMIC DNA]</scope>
    <source>
        <strain evidence="1">JBR-2021</strain>
    </source>
</reference>
<protein>
    <submittedName>
        <fullName evidence="1">Uncharacterized protein</fullName>
    </submittedName>
</protein>
<evidence type="ECO:0000313" key="2">
    <source>
        <dbReference type="Proteomes" id="UP000685013"/>
    </source>
</evidence>